<reference evidence="1" key="1">
    <citation type="submission" date="2018-10" db="EMBL/GenBank/DDBJ databases">
        <title>Effector identification in a new, highly contiguous assembly of the strawberry crown rot pathogen Phytophthora cactorum.</title>
        <authorList>
            <person name="Armitage A.D."/>
            <person name="Nellist C.F."/>
            <person name="Bates H."/>
            <person name="Vickerstaff R.J."/>
            <person name="Harrison R.J."/>
        </authorList>
    </citation>
    <scope>NUCLEOTIDE SEQUENCE</scope>
    <source>
        <strain evidence="1">4040</strain>
    </source>
</reference>
<gene>
    <name evidence="1" type="ORF">PC117_g21358</name>
</gene>
<dbReference type="Proteomes" id="UP000736787">
    <property type="component" value="Unassembled WGS sequence"/>
</dbReference>
<protein>
    <submittedName>
        <fullName evidence="1">Uncharacterized protein</fullName>
    </submittedName>
</protein>
<organism evidence="1 2">
    <name type="scientific">Phytophthora cactorum</name>
    <dbReference type="NCBI Taxonomy" id="29920"/>
    <lineage>
        <taxon>Eukaryota</taxon>
        <taxon>Sar</taxon>
        <taxon>Stramenopiles</taxon>
        <taxon>Oomycota</taxon>
        <taxon>Peronosporomycetes</taxon>
        <taxon>Peronosporales</taxon>
        <taxon>Peronosporaceae</taxon>
        <taxon>Phytophthora</taxon>
    </lineage>
</organism>
<evidence type="ECO:0000313" key="1">
    <source>
        <dbReference type="EMBL" id="KAG2902989.1"/>
    </source>
</evidence>
<sequence length="52" mass="6213">MTWRRQRDAKVIQPVHIERSEACRGMHGIVQRELNEWEHLAPVVVLEIPREL</sequence>
<name>A0A8T1BJ82_9STRA</name>
<evidence type="ECO:0000313" key="2">
    <source>
        <dbReference type="Proteomes" id="UP000736787"/>
    </source>
</evidence>
<dbReference type="AlphaFoldDB" id="A0A8T1BJ82"/>
<dbReference type="EMBL" id="RCMK01001069">
    <property type="protein sequence ID" value="KAG2902989.1"/>
    <property type="molecule type" value="Genomic_DNA"/>
</dbReference>
<comment type="caution">
    <text evidence="1">The sequence shown here is derived from an EMBL/GenBank/DDBJ whole genome shotgun (WGS) entry which is preliminary data.</text>
</comment>
<proteinExistence type="predicted"/>
<accession>A0A8T1BJ82</accession>